<feature type="domain" description="Fe/B12 periplasmic-binding" evidence="3">
    <location>
        <begin position="1"/>
        <end position="282"/>
    </location>
</feature>
<dbReference type="AlphaFoldDB" id="A0A150GRD6"/>
<feature type="compositionally biased region" description="Gly residues" evidence="2">
    <location>
        <begin position="545"/>
        <end position="561"/>
    </location>
</feature>
<dbReference type="Pfam" id="PF01497">
    <property type="entry name" value="Peripla_BP_2"/>
    <property type="match status" value="1"/>
</dbReference>
<dbReference type="PROSITE" id="PS50983">
    <property type="entry name" value="FE_B12_PBP"/>
    <property type="match status" value="1"/>
</dbReference>
<dbReference type="Pfam" id="PF17653">
    <property type="entry name" value="DUF5522"/>
    <property type="match status" value="1"/>
</dbReference>
<comment type="caution">
    <text evidence="4">The sequence shown here is derived from an EMBL/GenBank/DDBJ whole genome shotgun (WGS) entry which is preliminary data.</text>
</comment>
<feature type="region of interest" description="Disordered" evidence="2">
    <location>
        <begin position="285"/>
        <end position="305"/>
    </location>
</feature>
<feature type="coiled-coil region" evidence="1">
    <location>
        <begin position="126"/>
        <end position="153"/>
    </location>
</feature>
<feature type="region of interest" description="Disordered" evidence="2">
    <location>
        <begin position="537"/>
        <end position="566"/>
    </location>
</feature>
<evidence type="ECO:0000313" key="4">
    <source>
        <dbReference type="EMBL" id="KXZ52298.1"/>
    </source>
</evidence>
<proteinExistence type="predicted"/>
<evidence type="ECO:0000256" key="2">
    <source>
        <dbReference type="SAM" id="MobiDB-lite"/>
    </source>
</evidence>
<organism evidence="4 5">
    <name type="scientific">Gonium pectorale</name>
    <name type="common">Green alga</name>
    <dbReference type="NCBI Taxonomy" id="33097"/>
    <lineage>
        <taxon>Eukaryota</taxon>
        <taxon>Viridiplantae</taxon>
        <taxon>Chlorophyta</taxon>
        <taxon>core chlorophytes</taxon>
        <taxon>Chlorophyceae</taxon>
        <taxon>CS clade</taxon>
        <taxon>Chlamydomonadales</taxon>
        <taxon>Volvocaceae</taxon>
        <taxon>Gonium</taxon>
    </lineage>
</organism>
<dbReference type="InterPro" id="IPR002491">
    <property type="entry name" value="ABC_transptr_periplasmic_BD"/>
</dbReference>
<dbReference type="InterPro" id="IPR040807">
    <property type="entry name" value="DUF5522"/>
</dbReference>
<dbReference type="EMBL" id="LSYV01000011">
    <property type="protein sequence ID" value="KXZ52298.1"/>
    <property type="molecule type" value="Genomic_DNA"/>
</dbReference>
<dbReference type="InterPro" id="IPR051030">
    <property type="entry name" value="Vitamin_B12-ABC_binding"/>
</dbReference>
<accession>A0A150GRD6</accession>
<feature type="region of interest" description="Disordered" evidence="2">
    <location>
        <begin position="329"/>
        <end position="401"/>
    </location>
</feature>
<dbReference type="Gene3D" id="3.40.50.1980">
    <property type="entry name" value="Nitrogenase molybdenum iron protein domain"/>
    <property type="match status" value="2"/>
</dbReference>
<dbReference type="SUPFAM" id="SSF53807">
    <property type="entry name" value="Helical backbone' metal receptor"/>
    <property type="match status" value="1"/>
</dbReference>
<dbReference type="OrthoDB" id="274765at2759"/>
<evidence type="ECO:0000259" key="3">
    <source>
        <dbReference type="PROSITE" id="PS50983"/>
    </source>
</evidence>
<sequence length="809" mass="81807">MLFLLGANVVGRSHECDYPEAIVRSVPTLTGAHNKFESSAQMHEAVTVSLRSGKGLYWLDTQLLAELKPDVIVTQSLCSVCAVDLDIVRQAASAIFPPPRIVDTNPMSLEGVIADVRRLGAELGLAERGEAAAAELQARVDRAVAQARQLAAKPKKVVFLEWTCPLFPGGHWTPQMIVLAGGVCPVNPPRPGGGGAAPSRETDPAEVVSADPDLIIVAPCGLDLATTRREAAVLEDEEWWCGLRAVRSGSVVLVDGNQHFNRPGPRLVEALEWLVGLLAERPDLMPPGFPWERLTPGEQAAEEAAAREVEAEAARGRVLSTDLTAAAASVAPNNSASSNAAWANRTPPTAAAHAHGASGTGGPHALAPEAGAAVAQGRTRPLGSRLPSGQPPAPSAPGWDDSTYYNFSLPSTPRGSGTAGPVCEGVASSCARGGGADATADAAAAPATAASASRPVAEADGAAVSAHQAPGSGSRRAAESIAVKAVASATMAGDQLAASSERILAGVDGRVESRATSGSRAGEDGVVIRVVPKQSTSGADLLDGGRSGDGGGAGGEGGACGGPAAAAAPADPWVPTRSRWNVLPGLPADIEDLHAAACEETRGSYHDPQTGFLVFTAVSLLKRGSCCGNACRHCPYAHYKVTDKPRSNVLTVPALMHPKARGGPRARPPAGAAGAAGAGGGVTLLAYEGCAASDAAADRMAADAGAGSSVPQQGAALLVAFDADTGALWGGAAAEAAPATQPRRSGSGALKGAPGAPSLSTAMDASLRTGLGLVAVPLQVRGRSWHADESSARGALTYVLRSATELLTI</sequence>
<reference evidence="5" key="1">
    <citation type="journal article" date="2016" name="Nat. Commun.">
        <title>The Gonium pectorale genome demonstrates co-option of cell cycle regulation during the evolution of multicellularity.</title>
        <authorList>
            <person name="Hanschen E.R."/>
            <person name="Marriage T.N."/>
            <person name="Ferris P.J."/>
            <person name="Hamaji T."/>
            <person name="Toyoda A."/>
            <person name="Fujiyama A."/>
            <person name="Neme R."/>
            <person name="Noguchi H."/>
            <person name="Minakuchi Y."/>
            <person name="Suzuki M."/>
            <person name="Kawai-Toyooka H."/>
            <person name="Smith D.R."/>
            <person name="Sparks H."/>
            <person name="Anderson J."/>
            <person name="Bakaric R."/>
            <person name="Luria V."/>
            <person name="Karger A."/>
            <person name="Kirschner M.W."/>
            <person name="Durand P.M."/>
            <person name="Michod R.E."/>
            <person name="Nozaki H."/>
            <person name="Olson B.J."/>
        </authorList>
    </citation>
    <scope>NUCLEOTIDE SEQUENCE [LARGE SCALE GENOMIC DNA]</scope>
    <source>
        <strain evidence="5">NIES-2863</strain>
    </source>
</reference>
<gene>
    <name evidence="4" type="ORF">GPECTOR_10g930</name>
</gene>
<protein>
    <recommendedName>
        <fullName evidence="3">Fe/B12 periplasmic-binding domain-containing protein</fullName>
    </recommendedName>
</protein>
<keyword evidence="5" id="KW-1185">Reference proteome</keyword>
<name>A0A150GRD6_GONPE</name>
<evidence type="ECO:0000256" key="1">
    <source>
        <dbReference type="SAM" id="Coils"/>
    </source>
</evidence>
<dbReference type="PANTHER" id="PTHR42860:SF1">
    <property type="entry name" value="VITAMIN B12-BINDING PROTEIN"/>
    <property type="match status" value="1"/>
</dbReference>
<dbReference type="Proteomes" id="UP000075714">
    <property type="component" value="Unassembled WGS sequence"/>
</dbReference>
<dbReference type="PANTHER" id="PTHR42860">
    <property type="entry name" value="VITAMIN B12-BINDING PROTEIN"/>
    <property type="match status" value="1"/>
</dbReference>
<keyword evidence="1" id="KW-0175">Coiled coil</keyword>
<feature type="compositionally biased region" description="Low complexity" evidence="2">
    <location>
        <begin position="329"/>
        <end position="357"/>
    </location>
</feature>
<feature type="region of interest" description="Disordered" evidence="2">
    <location>
        <begin position="734"/>
        <end position="755"/>
    </location>
</feature>
<evidence type="ECO:0000313" key="5">
    <source>
        <dbReference type="Proteomes" id="UP000075714"/>
    </source>
</evidence>